<proteinExistence type="predicted"/>
<evidence type="ECO:0000313" key="3">
    <source>
        <dbReference type="EMBL" id="SER78119.1"/>
    </source>
</evidence>
<feature type="transmembrane region" description="Helical" evidence="2">
    <location>
        <begin position="21"/>
        <end position="40"/>
    </location>
</feature>
<dbReference type="RefSeq" id="WP_022758888.1">
    <property type="nucleotide sequence ID" value="NZ_FOGJ01000011.1"/>
</dbReference>
<evidence type="ECO:0000313" key="4">
    <source>
        <dbReference type="Proteomes" id="UP000182584"/>
    </source>
</evidence>
<dbReference type="EMBL" id="FOGJ01000011">
    <property type="protein sequence ID" value="SER78119.1"/>
    <property type="molecule type" value="Genomic_DNA"/>
</dbReference>
<organism evidence="3 4">
    <name type="scientific">Butyrivibrio fibrisolvens</name>
    <dbReference type="NCBI Taxonomy" id="831"/>
    <lineage>
        <taxon>Bacteria</taxon>
        <taxon>Bacillati</taxon>
        <taxon>Bacillota</taxon>
        <taxon>Clostridia</taxon>
        <taxon>Lachnospirales</taxon>
        <taxon>Lachnospiraceae</taxon>
        <taxon>Butyrivibrio</taxon>
    </lineage>
</organism>
<evidence type="ECO:0000256" key="1">
    <source>
        <dbReference type="SAM" id="MobiDB-lite"/>
    </source>
</evidence>
<reference evidence="3 4" key="1">
    <citation type="submission" date="2016-10" db="EMBL/GenBank/DDBJ databases">
        <authorList>
            <person name="de Groot N.N."/>
        </authorList>
    </citation>
    <scope>NUCLEOTIDE SEQUENCE [LARGE SCALE GENOMIC DNA]</scope>
    <source>
        <strain evidence="3 4">AR40</strain>
    </source>
</reference>
<protein>
    <submittedName>
        <fullName evidence="3">Uncharacterized protein</fullName>
    </submittedName>
</protein>
<sequence>MIKDYITKVEAGKCSAKEIKLIAICLILIGIIIGMILSPARVFTFGSFNGNTGSLTTPDLKKKKKSTDQEEVEE</sequence>
<keyword evidence="2" id="KW-1133">Transmembrane helix</keyword>
<evidence type="ECO:0000256" key="2">
    <source>
        <dbReference type="SAM" id="Phobius"/>
    </source>
</evidence>
<feature type="region of interest" description="Disordered" evidence="1">
    <location>
        <begin position="50"/>
        <end position="74"/>
    </location>
</feature>
<dbReference type="Proteomes" id="UP000182584">
    <property type="component" value="Unassembled WGS sequence"/>
</dbReference>
<dbReference type="eggNOG" id="ENOG50326VG">
    <property type="taxonomic scope" value="Bacteria"/>
</dbReference>
<gene>
    <name evidence="3" type="ORF">SAMN04487884_11114</name>
</gene>
<accession>A0A1H9S1V7</accession>
<keyword evidence="2" id="KW-0472">Membrane</keyword>
<dbReference type="AlphaFoldDB" id="A0A1H9S1V7"/>
<keyword evidence="2" id="KW-0812">Transmembrane</keyword>
<name>A0A1H9S1V7_BUTFI</name>